<name>A0ABV6XXD1_9ACTN</name>
<comment type="caution">
    <text evidence="1">The sequence shown here is derived from an EMBL/GenBank/DDBJ whole genome shotgun (WGS) entry which is preliminary data.</text>
</comment>
<organism evidence="1 2">
    <name type="scientific">Streptacidiphilus jeojiensis</name>
    <dbReference type="NCBI Taxonomy" id="3229225"/>
    <lineage>
        <taxon>Bacteria</taxon>
        <taxon>Bacillati</taxon>
        <taxon>Actinomycetota</taxon>
        <taxon>Actinomycetes</taxon>
        <taxon>Kitasatosporales</taxon>
        <taxon>Streptomycetaceae</taxon>
        <taxon>Streptacidiphilus</taxon>
    </lineage>
</organism>
<dbReference type="RefSeq" id="WP_380568010.1">
    <property type="nucleotide sequence ID" value="NZ_JBEUKS010000014.1"/>
</dbReference>
<evidence type="ECO:0000313" key="1">
    <source>
        <dbReference type="EMBL" id="MFC1442913.1"/>
    </source>
</evidence>
<gene>
    <name evidence="1" type="ORF">ABUW04_32160</name>
</gene>
<dbReference type="Proteomes" id="UP001592581">
    <property type="component" value="Unassembled WGS sequence"/>
</dbReference>
<accession>A0ABV6XXD1</accession>
<reference evidence="1 2" key="1">
    <citation type="submission" date="2024-06" db="EMBL/GenBank/DDBJ databases">
        <authorList>
            <person name="Lee S.D."/>
        </authorList>
    </citation>
    <scope>NUCLEOTIDE SEQUENCE [LARGE SCALE GENOMIC DNA]</scope>
    <source>
        <strain evidence="1 2">N1-10</strain>
    </source>
</reference>
<proteinExistence type="predicted"/>
<protein>
    <submittedName>
        <fullName evidence="1">Uncharacterized protein</fullName>
    </submittedName>
</protein>
<evidence type="ECO:0000313" key="2">
    <source>
        <dbReference type="Proteomes" id="UP001592581"/>
    </source>
</evidence>
<dbReference type="EMBL" id="JBEUKS010000014">
    <property type="protein sequence ID" value="MFC1442913.1"/>
    <property type="molecule type" value="Genomic_DNA"/>
</dbReference>
<keyword evidence="2" id="KW-1185">Reference proteome</keyword>
<sequence length="91" mass="9981">MIDSTLPAATAGSTSGGVREIKATAMTDALASGRAQYLSATIRDFVRYKGAWWLLDRDLWFLADDEELIASLDAAAETMRMLDANVKRKAR</sequence>